<dbReference type="SUPFAM" id="SSF55120">
    <property type="entry name" value="Pseudouridine synthase"/>
    <property type="match status" value="1"/>
</dbReference>
<evidence type="ECO:0000256" key="5">
    <source>
        <dbReference type="ARBA" id="ARBA00023235"/>
    </source>
</evidence>
<evidence type="ECO:0000259" key="6">
    <source>
        <dbReference type="Pfam" id="PF01509"/>
    </source>
</evidence>
<dbReference type="PANTHER" id="PTHR13767:SF2">
    <property type="entry name" value="PSEUDOURIDYLATE SYNTHASE TRUB1"/>
    <property type="match status" value="1"/>
</dbReference>
<dbReference type="InterPro" id="IPR020103">
    <property type="entry name" value="PsdUridine_synth_cat_dom_sf"/>
</dbReference>
<comment type="catalytic activity">
    <reaction evidence="1">
        <text>uridine(55) in tRNA = pseudouridine(55) in tRNA</text>
        <dbReference type="Rhea" id="RHEA:42532"/>
        <dbReference type="Rhea" id="RHEA-COMP:10101"/>
        <dbReference type="Rhea" id="RHEA-COMP:10102"/>
        <dbReference type="ChEBI" id="CHEBI:65314"/>
        <dbReference type="ChEBI" id="CHEBI:65315"/>
        <dbReference type="EC" id="5.4.99.25"/>
    </reaction>
</comment>
<keyword evidence="4" id="KW-0819">tRNA processing</keyword>
<dbReference type="Gene3D" id="3.30.2350.10">
    <property type="entry name" value="Pseudouridine synthase"/>
    <property type="match status" value="1"/>
</dbReference>
<protein>
    <recommendedName>
        <fullName evidence="3">tRNA pseudouridine(55) synthase</fullName>
        <ecNumber evidence="3">5.4.99.25</ecNumber>
    </recommendedName>
</protein>
<organism evidence="7 8">
    <name type="scientific">Candidatus Terrybacteria bacterium CG10_big_fil_rev_8_21_14_0_10_41_10</name>
    <dbReference type="NCBI Taxonomy" id="1975026"/>
    <lineage>
        <taxon>Bacteria</taxon>
        <taxon>Candidatus Terryibacteriota</taxon>
    </lineage>
</organism>
<dbReference type="AlphaFoldDB" id="A0A2M8L9Y8"/>
<evidence type="ECO:0000256" key="4">
    <source>
        <dbReference type="ARBA" id="ARBA00022694"/>
    </source>
</evidence>
<dbReference type="GO" id="GO:0160148">
    <property type="term" value="F:tRNA pseudouridine(55) synthase activity"/>
    <property type="evidence" value="ECO:0007669"/>
    <property type="project" value="UniProtKB-EC"/>
</dbReference>
<evidence type="ECO:0000256" key="2">
    <source>
        <dbReference type="ARBA" id="ARBA00005642"/>
    </source>
</evidence>
<comment type="similarity">
    <text evidence="2">Belongs to the pseudouridine synthase TruB family. Type 1 subfamily.</text>
</comment>
<dbReference type="Pfam" id="PF01509">
    <property type="entry name" value="TruB_N"/>
    <property type="match status" value="1"/>
</dbReference>
<evidence type="ECO:0000256" key="1">
    <source>
        <dbReference type="ARBA" id="ARBA00000385"/>
    </source>
</evidence>
<keyword evidence="5" id="KW-0413">Isomerase</keyword>
<dbReference type="PANTHER" id="PTHR13767">
    <property type="entry name" value="TRNA-PSEUDOURIDINE SYNTHASE"/>
    <property type="match status" value="1"/>
</dbReference>
<proteinExistence type="inferred from homology"/>
<evidence type="ECO:0000256" key="3">
    <source>
        <dbReference type="ARBA" id="ARBA00012787"/>
    </source>
</evidence>
<dbReference type="GO" id="GO:0006400">
    <property type="term" value="P:tRNA modification"/>
    <property type="evidence" value="ECO:0007669"/>
    <property type="project" value="TreeGrafter"/>
</dbReference>
<evidence type="ECO:0000313" key="7">
    <source>
        <dbReference type="EMBL" id="PJE73439.1"/>
    </source>
</evidence>
<gene>
    <name evidence="7" type="ORF">COV02_02575</name>
</gene>
<dbReference type="GO" id="GO:0003723">
    <property type="term" value="F:RNA binding"/>
    <property type="evidence" value="ECO:0007669"/>
    <property type="project" value="InterPro"/>
</dbReference>
<name>A0A2M8L9Y8_9BACT</name>
<reference evidence="8" key="1">
    <citation type="submission" date="2017-09" db="EMBL/GenBank/DDBJ databases">
        <title>Depth-based differentiation of microbial function through sediment-hosted aquifers and enrichment of novel symbionts in the deep terrestrial subsurface.</title>
        <authorList>
            <person name="Probst A.J."/>
            <person name="Ladd B."/>
            <person name="Jarett J.K."/>
            <person name="Geller-Mcgrath D.E."/>
            <person name="Sieber C.M.K."/>
            <person name="Emerson J.B."/>
            <person name="Anantharaman K."/>
            <person name="Thomas B.C."/>
            <person name="Malmstrom R."/>
            <person name="Stieglmeier M."/>
            <person name="Klingl A."/>
            <person name="Woyke T."/>
            <person name="Ryan C.M."/>
            <person name="Banfield J.F."/>
        </authorList>
    </citation>
    <scope>NUCLEOTIDE SEQUENCE [LARGE SCALE GENOMIC DNA]</scope>
</reference>
<sequence>MPEKNKILTVHKPLGLSPLEAINLLREKCDEYKNTPITYAGRLDPMAEGVLILLTGETIHEKENYLKLDKEYEAEIIFGFETDTYDILGLPSQCQGSILTLGEIIIKNLKDLKGKISLPLPPYSSYKIKGKPLFQWAREGKLGEIEIPMRSTEIYETKISGSREIAAKELLAEITEKIRLVNGDFRQKEILAKWREALSAANGEKFLAVRFIITCSSGTYIRAIAHHLGQRLGVSAILLNLKRTRVGDFEINRSIRLIN</sequence>
<dbReference type="GO" id="GO:1990481">
    <property type="term" value="P:mRNA pseudouridine synthesis"/>
    <property type="evidence" value="ECO:0007669"/>
    <property type="project" value="TreeGrafter"/>
</dbReference>
<dbReference type="InterPro" id="IPR014780">
    <property type="entry name" value="tRNA_psdUridine_synth_TruB"/>
</dbReference>
<dbReference type="EC" id="5.4.99.25" evidence="3"/>
<feature type="domain" description="Pseudouridine synthase II N-terminal" evidence="6">
    <location>
        <begin position="36"/>
        <end position="162"/>
    </location>
</feature>
<comment type="caution">
    <text evidence="7">The sequence shown here is derived from an EMBL/GenBank/DDBJ whole genome shotgun (WGS) entry which is preliminary data.</text>
</comment>
<dbReference type="EMBL" id="PFER01000038">
    <property type="protein sequence ID" value="PJE73439.1"/>
    <property type="molecule type" value="Genomic_DNA"/>
</dbReference>
<evidence type="ECO:0000313" key="8">
    <source>
        <dbReference type="Proteomes" id="UP000230959"/>
    </source>
</evidence>
<dbReference type="Proteomes" id="UP000230959">
    <property type="component" value="Unassembled WGS sequence"/>
</dbReference>
<dbReference type="InterPro" id="IPR002501">
    <property type="entry name" value="PsdUridine_synth_N"/>
</dbReference>
<accession>A0A2M8L9Y8</accession>